<feature type="transmembrane region" description="Helical" evidence="14">
    <location>
        <begin position="73"/>
        <end position="96"/>
    </location>
</feature>
<dbReference type="PROSITE" id="PS50089">
    <property type="entry name" value="ZF_RING_2"/>
    <property type="match status" value="1"/>
</dbReference>
<evidence type="ECO:0000256" key="10">
    <source>
        <dbReference type="ARBA" id="ARBA00022989"/>
    </source>
</evidence>
<comment type="subcellular location">
    <subcellularLocation>
        <location evidence="2">Endomembrane system</location>
    </subcellularLocation>
    <subcellularLocation>
        <location evidence="1">Membrane</location>
        <topology evidence="1">Multi-pass membrane protein</topology>
    </subcellularLocation>
</comment>
<protein>
    <recommendedName>
        <fullName evidence="15">RING-type domain-containing protein</fullName>
    </recommendedName>
</protein>
<feature type="domain" description="RING-type" evidence="15">
    <location>
        <begin position="434"/>
        <end position="473"/>
    </location>
</feature>
<evidence type="ECO:0000256" key="2">
    <source>
        <dbReference type="ARBA" id="ARBA00004308"/>
    </source>
</evidence>
<keyword evidence="4" id="KW-0808">Transferase</keyword>
<dbReference type="SUPFAM" id="SSF57850">
    <property type="entry name" value="RING/U-box"/>
    <property type="match status" value="1"/>
</dbReference>
<dbReference type="GO" id="GO:0009555">
    <property type="term" value="P:pollen development"/>
    <property type="evidence" value="ECO:0007669"/>
    <property type="project" value="UniProtKB-ARBA"/>
</dbReference>
<name>A0AA88VYW6_9ASTE</name>
<dbReference type="Pfam" id="PF13920">
    <property type="entry name" value="zf-C3HC4_3"/>
    <property type="match status" value="1"/>
</dbReference>
<dbReference type="GO" id="GO:0016567">
    <property type="term" value="P:protein ubiquitination"/>
    <property type="evidence" value="ECO:0007669"/>
    <property type="project" value="TreeGrafter"/>
</dbReference>
<evidence type="ECO:0000256" key="13">
    <source>
        <dbReference type="SAM" id="MobiDB-lite"/>
    </source>
</evidence>
<proteinExistence type="predicted"/>
<dbReference type="GO" id="GO:0008270">
    <property type="term" value="F:zinc ion binding"/>
    <property type="evidence" value="ECO:0007669"/>
    <property type="project" value="UniProtKB-KW"/>
</dbReference>
<dbReference type="Pfam" id="PF16040">
    <property type="entry name" value="APD1-4_N"/>
    <property type="match status" value="1"/>
</dbReference>
<evidence type="ECO:0000313" key="17">
    <source>
        <dbReference type="Proteomes" id="UP001188597"/>
    </source>
</evidence>
<dbReference type="FunFam" id="3.30.40.10:FF:000658">
    <property type="entry name" value="E3 ubiquitin-protein ligase APD2"/>
    <property type="match status" value="1"/>
</dbReference>
<dbReference type="SMART" id="SM00184">
    <property type="entry name" value="RING"/>
    <property type="match status" value="1"/>
</dbReference>
<evidence type="ECO:0000256" key="8">
    <source>
        <dbReference type="ARBA" id="ARBA00022786"/>
    </source>
</evidence>
<evidence type="ECO:0000259" key="15">
    <source>
        <dbReference type="PROSITE" id="PS50089"/>
    </source>
</evidence>
<dbReference type="GO" id="GO:0061630">
    <property type="term" value="F:ubiquitin protein ligase activity"/>
    <property type="evidence" value="ECO:0007669"/>
    <property type="project" value="TreeGrafter"/>
</dbReference>
<dbReference type="InterPro" id="IPR032008">
    <property type="entry name" value="APD1-4_N"/>
</dbReference>
<gene>
    <name evidence="16" type="ORF">RJ639_004516</name>
</gene>
<evidence type="ECO:0000256" key="12">
    <source>
        <dbReference type="PROSITE-ProRule" id="PRU00175"/>
    </source>
</evidence>
<dbReference type="PANTHER" id="PTHR46858">
    <property type="entry name" value="OS05G0521000 PROTEIN"/>
    <property type="match status" value="1"/>
</dbReference>
<keyword evidence="10 14" id="KW-1133">Transmembrane helix</keyword>
<organism evidence="16 17">
    <name type="scientific">Escallonia herrerae</name>
    <dbReference type="NCBI Taxonomy" id="1293975"/>
    <lineage>
        <taxon>Eukaryota</taxon>
        <taxon>Viridiplantae</taxon>
        <taxon>Streptophyta</taxon>
        <taxon>Embryophyta</taxon>
        <taxon>Tracheophyta</taxon>
        <taxon>Spermatophyta</taxon>
        <taxon>Magnoliopsida</taxon>
        <taxon>eudicotyledons</taxon>
        <taxon>Gunneridae</taxon>
        <taxon>Pentapetalae</taxon>
        <taxon>asterids</taxon>
        <taxon>campanulids</taxon>
        <taxon>Escalloniales</taxon>
        <taxon>Escalloniaceae</taxon>
        <taxon>Escallonia</taxon>
    </lineage>
</organism>
<keyword evidence="11 14" id="KW-0472">Membrane</keyword>
<feature type="region of interest" description="Disordered" evidence="13">
    <location>
        <begin position="1"/>
        <end position="37"/>
    </location>
</feature>
<dbReference type="InterPro" id="IPR013083">
    <property type="entry name" value="Znf_RING/FYVE/PHD"/>
</dbReference>
<evidence type="ECO:0000256" key="11">
    <source>
        <dbReference type="ARBA" id="ARBA00023136"/>
    </source>
</evidence>
<keyword evidence="7 12" id="KW-0863">Zinc-finger</keyword>
<keyword evidence="17" id="KW-1185">Reference proteome</keyword>
<evidence type="ECO:0000313" key="16">
    <source>
        <dbReference type="EMBL" id="KAK3018026.1"/>
    </source>
</evidence>
<dbReference type="InterPro" id="IPR001841">
    <property type="entry name" value="Znf_RING"/>
</dbReference>
<evidence type="ECO:0000256" key="9">
    <source>
        <dbReference type="ARBA" id="ARBA00022833"/>
    </source>
</evidence>
<evidence type="ECO:0000256" key="14">
    <source>
        <dbReference type="SAM" id="Phobius"/>
    </source>
</evidence>
<dbReference type="Pfam" id="PF16041">
    <property type="entry name" value="APD1-4_M"/>
    <property type="match status" value="2"/>
</dbReference>
<feature type="transmembrane region" description="Helical" evidence="14">
    <location>
        <begin position="342"/>
        <end position="363"/>
    </location>
</feature>
<dbReference type="InterPro" id="IPR032010">
    <property type="entry name" value="APD1-4_M"/>
</dbReference>
<dbReference type="Gene3D" id="3.30.40.10">
    <property type="entry name" value="Zinc/RING finger domain, C3HC4 (zinc finger)"/>
    <property type="match status" value="1"/>
</dbReference>
<evidence type="ECO:0000256" key="5">
    <source>
        <dbReference type="ARBA" id="ARBA00022692"/>
    </source>
</evidence>
<evidence type="ECO:0000256" key="6">
    <source>
        <dbReference type="ARBA" id="ARBA00022723"/>
    </source>
</evidence>
<dbReference type="AlphaFoldDB" id="A0AA88VYW6"/>
<evidence type="ECO:0000256" key="1">
    <source>
        <dbReference type="ARBA" id="ARBA00004141"/>
    </source>
</evidence>
<keyword evidence="8" id="KW-0833">Ubl conjugation pathway</keyword>
<sequence>MDERDRSGDASTSTAEERHRHPHRREAEEEVEVYGDRRHPRLVGRHTGVSYDAQFSTPDNEGMTRIRDDTWSCIIVVLTFWFFVSMTLILGVYGSVSLRLGPNTSLLIESNPLLVDYLKVQQVDDNMDGPTLYGFYEVPPLDVVTTWSKTLISSLQGDSDKASCFYDWIFYLNHGSKIDISYSVNSSSSSSLILVIAQGNEGLAQWLDDPSYPNTTLSWNLIHGNGLIQQDISKSSSYYIAVGNLNLETVEVQLNLTIRALQYNTTAAYFNCNFARGQCTLKTSFPNGNAAVLATPPPKQASPFSLKFLPCVLRDILRYAELLAAGTSGDEWYVKVSYGPRWITYLVGICGLTILMLLAFHFLNNFRRTRDDRLGAQFGEMGSARTPLLSQKEDDLLSWGSSYDSVSQDDEESEDGFIAGSLDGEYNNNTRRLCAICFDAPRDCFFLPCGHCVACYACGTRIAEAAGTCPICRKNMKKVRRIFTV</sequence>
<dbReference type="Proteomes" id="UP001188597">
    <property type="component" value="Unassembled WGS sequence"/>
</dbReference>
<dbReference type="EMBL" id="JAVXUP010000961">
    <property type="protein sequence ID" value="KAK3018026.1"/>
    <property type="molecule type" value="Genomic_DNA"/>
</dbReference>
<evidence type="ECO:0000256" key="4">
    <source>
        <dbReference type="ARBA" id="ARBA00022679"/>
    </source>
</evidence>
<dbReference type="PANTHER" id="PTHR46858:SF5">
    <property type="entry name" value="E3 UBIQUITIN-PROTEIN LIGASE APD1-RELATED"/>
    <property type="match status" value="1"/>
</dbReference>
<keyword evidence="5 14" id="KW-0812">Transmembrane</keyword>
<reference evidence="16" key="1">
    <citation type="submission" date="2022-12" db="EMBL/GenBank/DDBJ databases">
        <title>Draft genome assemblies for two species of Escallonia (Escalloniales).</title>
        <authorList>
            <person name="Chanderbali A."/>
            <person name="Dervinis C."/>
            <person name="Anghel I."/>
            <person name="Soltis D."/>
            <person name="Soltis P."/>
            <person name="Zapata F."/>
        </authorList>
    </citation>
    <scope>NUCLEOTIDE SEQUENCE</scope>
    <source>
        <strain evidence="16">UCBG64.0493</strain>
        <tissue evidence="16">Leaf</tissue>
    </source>
</reference>
<keyword evidence="9" id="KW-0862">Zinc</keyword>
<keyword evidence="6" id="KW-0479">Metal-binding</keyword>
<accession>A0AA88VYW6</accession>
<evidence type="ECO:0000256" key="3">
    <source>
        <dbReference type="ARBA" id="ARBA00004906"/>
    </source>
</evidence>
<evidence type="ECO:0000256" key="7">
    <source>
        <dbReference type="ARBA" id="ARBA00022771"/>
    </source>
</evidence>
<dbReference type="GO" id="GO:0009705">
    <property type="term" value="C:plant-type vacuole membrane"/>
    <property type="evidence" value="ECO:0007669"/>
    <property type="project" value="TreeGrafter"/>
</dbReference>
<comment type="caution">
    <text evidence="16">The sequence shown here is derived from an EMBL/GenBank/DDBJ whole genome shotgun (WGS) entry which is preliminary data.</text>
</comment>
<dbReference type="GO" id="GO:0000278">
    <property type="term" value="P:mitotic cell cycle"/>
    <property type="evidence" value="ECO:0007669"/>
    <property type="project" value="UniProtKB-ARBA"/>
</dbReference>
<dbReference type="GO" id="GO:0005768">
    <property type="term" value="C:endosome"/>
    <property type="evidence" value="ECO:0007669"/>
    <property type="project" value="TreeGrafter"/>
</dbReference>
<comment type="pathway">
    <text evidence="3">Protein modification; protein ubiquitination.</text>
</comment>